<dbReference type="InterPro" id="IPR027377">
    <property type="entry name" value="ZAR1/RTP1-5-like_Znf-3CxxC"/>
</dbReference>
<evidence type="ECO:0000313" key="10">
    <source>
        <dbReference type="Proteomes" id="UP000663882"/>
    </source>
</evidence>
<dbReference type="GO" id="GO:0006612">
    <property type="term" value="P:protein targeting to membrane"/>
    <property type="evidence" value="ECO:0007669"/>
    <property type="project" value="TreeGrafter"/>
</dbReference>
<evidence type="ECO:0000256" key="7">
    <source>
        <dbReference type="ARBA" id="ARBA00023136"/>
    </source>
</evidence>
<sequence>MSFIEWRTLFDDIFDGYSDEWTLTYVHRNDKIQNQKLENKRRMERTGYAKFYCSKCWNSWASAKAKVFLYYPNTNEPLGRITLRFFGQQCRKCSRNKIYFVNPEFDEDWIESTLEKLYERIGWFCYGKERLTKPIKNDQQANNIAGPHEKALCEACQLGCCDQTSIKKNC</sequence>
<organism evidence="9 10">
    <name type="scientific">Rotaria sordida</name>
    <dbReference type="NCBI Taxonomy" id="392033"/>
    <lineage>
        <taxon>Eukaryota</taxon>
        <taxon>Metazoa</taxon>
        <taxon>Spiralia</taxon>
        <taxon>Gnathifera</taxon>
        <taxon>Rotifera</taxon>
        <taxon>Eurotatoria</taxon>
        <taxon>Bdelloidea</taxon>
        <taxon>Philodinida</taxon>
        <taxon>Philodinidae</taxon>
        <taxon>Rotaria</taxon>
    </lineage>
</organism>
<dbReference type="PANTHER" id="PTHR14402:SF10">
    <property type="entry name" value="3CXXC-TYPE DOMAIN-CONTAINING PROTEIN"/>
    <property type="match status" value="1"/>
</dbReference>
<dbReference type="EMBL" id="CAJNOO010001560">
    <property type="protein sequence ID" value="CAF1170325.1"/>
    <property type="molecule type" value="Genomic_DNA"/>
</dbReference>
<dbReference type="Proteomes" id="UP000663882">
    <property type="component" value="Unassembled WGS sequence"/>
</dbReference>
<dbReference type="GO" id="GO:0051205">
    <property type="term" value="P:protein insertion into membrane"/>
    <property type="evidence" value="ECO:0007669"/>
    <property type="project" value="TreeGrafter"/>
</dbReference>
<dbReference type="GO" id="GO:0016020">
    <property type="term" value="C:membrane"/>
    <property type="evidence" value="ECO:0007669"/>
    <property type="project" value="UniProtKB-SubCell"/>
</dbReference>
<dbReference type="OrthoDB" id="8121437at2759"/>
<keyword evidence="2" id="KW-0812">Transmembrane</keyword>
<evidence type="ECO:0000313" key="9">
    <source>
        <dbReference type="EMBL" id="CAF1170325.1"/>
    </source>
</evidence>
<evidence type="ECO:0000256" key="5">
    <source>
        <dbReference type="ARBA" id="ARBA00022833"/>
    </source>
</evidence>
<dbReference type="GO" id="GO:0008270">
    <property type="term" value="F:zinc ion binding"/>
    <property type="evidence" value="ECO:0007669"/>
    <property type="project" value="UniProtKB-KW"/>
</dbReference>
<keyword evidence="6" id="KW-1133">Transmembrane helix</keyword>
<name>A0A814U5C6_9BILA</name>
<proteinExistence type="predicted"/>
<evidence type="ECO:0000256" key="1">
    <source>
        <dbReference type="ARBA" id="ARBA00004167"/>
    </source>
</evidence>
<dbReference type="GO" id="GO:0031849">
    <property type="term" value="F:olfactory receptor binding"/>
    <property type="evidence" value="ECO:0007669"/>
    <property type="project" value="TreeGrafter"/>
</dbReference>
<keyword evidence="3" id="KW-0479">Metal-binding</keyword>
<reference evidence="9" key="1">
    <citation type="submission" date="2021-02" db="EMBL/GenBank/DDBJ databases">
        <authorList>
            <person name="Nowell W R."/>
        </authorList>
    </citation>
    <scope>NUCLEOTIDE SEQUENCE</scope>
</reference>
<accession>A0A814U5C6</accession>
<evidence type="ECO:0000256" key="2">
    <source>
        <dbReference type="ARBA" id="ARBA00022692"/>
    </source>
</evidence>
<dbReference type="SMART" id="SM01328">
    <property type="entry name" value="zf-3CxxC"/>
    <property type="match status" value="1"/>
</dbReference>
<dbReference type="AlphaFoldDB" id="A0A814U5C6"/>
<comment type="subcellular location">
    <subcellularLocation>
        <location evidence="1">Membrane</location>
        <topology evidence="1">Single-pass membrane protein</topology>
    </subcellularLocation>
</comment>
<evidence type="ECO:0000256" key="3">
    <source>
        <dbReference type="ARBA" id="ARBA00022723"/>
    </source>
</evidence>
<dbReference type="Pfam" id="PF13695">
    <property type="entry name" value="Zn_ribbon_3CxxC"/>
    <property type="match status" value="1"/>
</dbReference>
<dbReference type="InterPro" id="IPR026096">
    <property type="entry name" value="R-trans_p"/>
</dbReference>
<evidence type="ECO:0000259" key="8">
    <source>
        <dbReference type="SMART" id="SM01328"/>
    </source>
</evidence>
<keyword evidence="7" id="KW-0472">Membrane</keyword>
<evidence type="ECO:0000256" key="6">
    <source>
        <dbReference type="ARBA" id="ARBA00022989"/>
    </source>
</evidence>
<feature type="domain" description="3CxxC-type" evidence="8">
    <location>
        <begin position="46"/>
        <end position="159"/>
    </location>
</feature>
<protein>
    <recommendedName>
        <fullName evidence="8">3CxxC-type domain-containing protein</fullName>
    </recommendedName>
</protein>
<dbReference type="PANTHER" id="PTHR14402">
    <property type="entry name" value="RECEPTOR TRANSPORTING PROTEIN"/>
    <property type="match status" value="1"/>
</dbReference>
<gene>
    <name evidence="9" type="ORF">RFH988_LOCUS22935</name>
</gene>
<keyword evidence="5" id="KW-0862">Zinc</keyword>
<comment type="caution">
    <text evidence="9">The sequence shown here is derived from an EMBL/GenBank/DDBJ whole genome shotgun (WGS) entry which is preliminary data.</text>
</comment>
<evidence type="ECO:0000256" key="4">
    <source>
        <dbReference type="ARBA" id="ARBA00022771"/>
    </source>
</evidence>
<keyword evidence="4" id="KW-0863">Zinc-finger</keyword>